<keyword evidence="1" id="KW-1133">Transmembrane helix</keyword>
<gene>
    <name evidence="2" type="ORF">BpHYR1_041367</name>
</gene>
<proteinExistence type="predicted"/>
<name>A0A3M7SKY1_BRAPC</name>
<evidence type="ECO:0000313" key="2">
    <source>
        <dbReference type="EMBL" id="RNA36534.1"/>
    </source>
</evidence>
<dbReference type="AlphaFoldDB" id="A0A3M7SKY1"/>
<evidence type="ECO:0000313" key="3">
    <source>
        <dbReference type="Proteomes" id="UP000276133"/>
    </source>
</evidence>
<keyword evidence="1" id="KW-0812">Transmembrane</keyword>
<feature type="transmembrane region" description="Helical" evidence="1">
    <location>
        <begin position="34"/>
        <end position="56"/>
    </location>
</feature>
<keyword evidence="3" id="KW-1185">Reference proteome</keyword>
<keyword evidence="1" id="KW-0472">Membrane</keyword>
<protein>
    <submittedName>
        <fullName evidence="2">Uncharacterized protein</fullName>
    </submittedName>
</protein>
<dbReference type="EMBL" id="REGN01001171">
    <property type="protein sequence ID" value="RNA36534.1"/>
    <property type="molecule type" value="Genomic_DNA"/>
</dbReference>
<reference evidence="2 3" key="1">
    <citation type="journal article" date="2018" name="Sci. Rep.">
        <title>Genomic signatures of local adaptation to the degree of environmental predictability in rotifers.</title>
        <authorList>
            <person name="Franch-Gras L."/>
            <person name="Hahn C."/>
            <person name="Garcia-Roger E.M."/>
            <person name="Carmona M.J."/>
            <person name="Serra M."/>
            <person name="Gomez A."/>
        </authorList>
    </citation>
    <scope>NUCLEOTIDE SEQUENCE [LARGE SCALE GENOMIC DNA]</scope>
    <source>
        <strain evidence="2">HYR1</strain>
    </source>
</reference>
<dbReference type="Proteomes" id="UP000276133">
    <property type="component" value="Unassembled WGS sequence"/>
</dbReference>
<sequence>MLPIPYCLTIALRDTFDQIIFKCLYFKIFEKGLALYLLRFYNLFGNFFNLVIIIYITRKRQNLYNPLHIFFEGSQSTLILHFACSKSISLTKNAVLRVFSNNHLRNTF</sequence>
<accession>A0A3M7SKY1</accession>
<comment type="caution">
    <text evidence="2">The sequence shown here is derived from an EMBL/GenBank/DDBJ whole genome shotgun (WGS) entry which is preliminary data.</text>
</comment>
<evidence type="ECO:0000256" key="1">
    <source>
        <dbReference type="SAM" id="Phobius"/>
    </source>
</evidence>
<organism evidence="2 3">
    <name type="scientific">Brachionus plicatilis</name>
    <name type="common">Marine rotifer</name>
    <name type="synonym">Brachionus muelleri</name>
    <dbReference type="NCBI Taxonomy" id="10195"/>
    <lineage>
        <taxon>Eukaryota</taxon>
        <taxon>Metazoa</taxon>
        <taxon>Spiralia</taxon>
        <taxon>Gnathifera</taxon>
        <taxon>Rotifera</taxon>
        <taxon>Eurotatoria</taxon>
        <taxon>Monogononta</taxon>
        <taxon>Pseudotrocha</taxon>
        <taxon>Ploima</taxon>
        <taxon>Brachionidae</taxon>
        <taxon>Brachionus</taxon>
    </lineage>
</organism>